<gene>
    <name evidence="1" type="ORF">ERS852411_01239</name>
</gene>
<accession>A0A174DL05</accession>
<dbReference type="AlphaFoldDB" id="A0A174DL05"/>
<evidence type="ECO:0000313" key="2">
    <source>
        <dbReference type="Proteomes" id="UP000095746"/>
    </source>
</evidence>
<organism evidence="1 2">
    <name type="scientific">Flavonifractor plautii</name>
    <name type="common">Fusobacterium plautii</name>
    <dbReference type="NCBI Taxonomy" id="292800"/>
    <lineage>
        <taxon>Bacteria</taxon>
        <taxon>Bacillati</taxon>
        <taxon>Bacillota</taxon>
        <taxon>Clostridia</taxon>
        <taxon>Eubacteriales</taxon>
        <taxon>Oscillospiraceae</taxon>
        <taxon>Flavonifractor</taxon>
    </lineage>
</organism>
<proteinExistence type="predicted"/>
<name>A0A174DL05_FLAPL</name>
<evidence type="ECO:0000313" key="1">
    <source>
        <dbReference type="EMBL" id="CUO26302.1"/>
    </source>
</evidence>
<protein>
    <submittedName>
        <fullName evidence="1">Uncharacterized protein</fullName>
    </submittedName>
</protein>
<dbReference type="EMBL" id="CYZT01000064">
    <property type="protein sequence ID" value="CUO26302.1"/>
    <property type="molecule type" value="Genomic_DNA"/>
</dbReference>
<dbReference type="Proteomes" id="UP000095746">
    <property type="component" value="Unassembled WGS sequence"/>
</dbReference>
<sequence length="67" mass="7396">MSAGRQCRYRALPSRVVFISSSVQHQSLWVAFWASSSFSRALMPSLSPSAYRLVRFSMAAKGAQLLG</sequence>
<reference evidence="1 2" key="1">
    <citation type="submission" date="2015-09" db="EMBL/GenBank/DDBJ databases">
        <authorList>
            <consortium name="Pathogen Informatics"/>
        </authorList>
    </citation>
    <scope>NUCLEOTIDE SEQUENCE [LARGE SCALE GENOMIC DNA]</scope>
    <source>
        <strain evidence="1 2">2789STDY5608854</strain>
    </source>
</reference>